<keyword evidence="1" id="KW-0472">Membrane</keyword>
<name>A0A0G0H9I5_9BACT</name>
<dbReference type="EMBL" id="LBSA01000020">
    <property type="protein sequence ID" value="KKQ08739.1"/>
    <property type="molecule type" value="Genomic_DNA"/>
</dbReference>
<proteinExistence type="predicted"/>
<evidence type="ECO:0000256" key="1">
    <source>
        <dbReference type="SAM" id="Phobius"/>
    </source>
</evidence>
<comment type="caution">
    <text evidence="2">The sequence shown here is derived from an EMBL/GenBank/DDBJ whole genome shotgun (WGS) entry which is preliminary data.</text>
</comment>
<evidence type="ECO:0000313" key="3">
    <source>
        <dbReference type="Proteomes" id="UP000034492"/>
    </source>
</evidence>
<dbReference type="AlphaFoldDB" id="A0A0G0H9I5"/>
<accession>A0A0G0H9I5</accession>
<keyword evidence="1" id="KW-0812">Transmembrane</keyword>
<dbReference type="Proteomes" id="UP000034492">
    <property type="component" value="Unassembled WGS sequence"/>
</dbReference>
<reference evidence="2 3" key="1">
    <citation type="journal article" date="2015" name="Nature">
        <title>rRNA introns, odd ribosomes, and small enigmatic genomes across a large radiation of phyla.</title>
        <authorList>
            <person name="Brown C.T."/>
            <person name="Hug L.A."/>
            <person name="Thomas B.C."/>
            <person name="Sharon I."/>
            <person name="Castelle C.J."/>
            <person name="Singh A."/>
            <person name="Wilkins M.J."/>
            <person name="Williams K.H."/>
            <person name="Banfield J.F."/>
        </authorList>
    </citation>
    <scope>NUCLEOTIDE SEQUENCE [LARGE SCALE GENOMIC DNA]</scope>
</reference>
<evidence type="ECO:0000313" key="2">
    <source>
        <dbReference type="EMBL" id="KKQ08739.1"/>
    </source>
</evidence>
<keyword evidence="1" id="KW-1133">Transmembrane helix</keyword>
<gene>
    <name evidence="2" type="ORF">US19_C0020G0028</name>
</gene>
<feature type="transmembrane region" description="Helical" evidence="1">
    <location>
        <begin position="12"/>
        <end position="37"/>
    </location>
</feature>
<sequence length="43" mass="5008">MMGFGSYGMMNSGFGFLASLFWLVIFIDFILLGVWLWKQINKK</sequence>
<protein>
    <submittedName>
        <fullName evidence="2">Uncharacterized protein</fullName>
    </submittedName>
</protein>
<organism evidence="2 3">
    <name type="scientific">Candidatus Daviesbacteria bacterium GW2011_GWB1_36_5</name>
    <dbReference type="NCBI Taxonomy" id="1618426"/>
    <lineage>
        <taxon>Bacteria</taxon>
        <taxon>Candidatus Daviesiibacteriota</taxon>
    </lineage>
</organism>